<evidence type="ECO:0000313" key="7">
    <source>
        <dbReference type="Proteomes" id="UP000031366"/>
    </source>
</evidence>
<dbReference type="AlphaFoldDB" id="A0A0C1R4G0"/>
<dbReference type="GO" id="GO:0051536">
    <property type="term" value="F:iron-sulfur cluster binding"/>
    <property type="evidence" value="ECO:0007669"/>
    <property type="project" value="UniProtKB-KW"/>
</dbReference>
<keyword evidence="1" id="KW-0949">S-adenosyl-L-methionine</keyword>
<keyword evidence="7" id="KW-1185">Reference proteome</keyword>
<evidence type="ECO:0000256" key="3">
    <source>
        <dbReference type="ARBA" id="ARBA00023004"/>
    </source>
</evidence>
<dbReference type="Gene3D" id="3.20.20.70">
    <property type="entry name" value="Aldolase class I"/>
    <property type="match status" value="2"/>
</dbReference>
<dbReference type="InterPro" id="IPR026412">
    <property type="entry name" value="rSAM_Cxxx_rpt"/>
</dbReference>
<keyword evidence="4" id="KW-0411">Iron-sulfur</keyword>
<sequence length="711" mass="81349">MNSSAIKMGTLAEAWNGIDGKARNITFSITEDCNLACKYCYMIGKNNFKKMSFETAKKAVDYILNNREFFKGESIIWEFIGGEPFLEIDLIDKVSDYIKQQMFLLNHPWFNSYRFSFSTNGLLYDSPEVQKYITKNRNHVSIGISIDGNKLKHDMQRVFPDGSGSYDEVVKKVPLWLEQFPDAQTKATFAHDDLPYIKDSVISLWNLGIKSVAANVVFEDVWHEGDDKIFETQLRELADYILDNKLWKDCSVRFFDPNIGFPLTEELKNSNFCGAGKMTAISTDGKIYPCVRFVDFTLNNKKGLSIGHVDTGIDHDKLRPFSVLSLKAQSPNECVECDVATGCAWCTGFNYDAADTDTVYQRATFQCKMHKANVRANKYFWSKFEKVTGLESERRKLERANDKWDQHKYLQIIASDNITPHCTYRNFKNTNNVICDETLKKALEFASNNKFIPVMLGTSKDILKDAISIVDSKDELSKGYSIKVYDNTINGLENAGGMCILLINKENLNNILPYVSELYEKHSRVNVILEDIESWNDLNVQAYKKQLEKLKSFVADTYRKGEPLHLNILTDRIEQTSMCNCDAGNTTFTLAPNGKIYICPAFYFDDPESYIGDLDNGIKIKNPQLMEFETAGICHECDAYQCRRCKFLNKKLTNEYNIPSKIQCVVSHLERNASRELQEVLVNEGFMKPNNIISKINYLDPLEKVLSMRGE</sequence>
<keyword evidence="3" id="KW-0408">Iron</keyword>
<comment type="caution">
    <text evidence="6">The sequence shown here is derived from an EMBL/GenBank/DDBJ whole genome shotgun (WGS) entry which is preliminary data.</text>
</comment>
<dbReference type="EMBL" id="AYSO01000019">
    <property type="protein sequence ID" value="KIE45386.1"/>
    <property type="molecule type" value="Genomic_DNA"/>
</dbReference>
<dbReference type="InterPro" id="IPR026401">
    <property type="entry name" value="CXXX_matur"/>
</dbReference>
<dbReference type="Proteomes" id="UP000031366">
    <property type="component" value="Unassembled WGS sequence"/>
</dbReference>
<gene>
    <name evidence="6" type="ORF">U732_2776</name>
</gene>
<keyword evidence="2" id="KW-0479">Metal-binding</keyword>
<dbReference type="CDD" id="cd01335">
    <property type="entry name" value="Radical_SAM"/>
    <property type="match status" value="1"/>
</dbReference>
<dbReference type="RefSeq" id="WP_039635393.1">
    <property type="nucleotide sequence ID" value="NZ_AYSO01000019.1"/>
</dbReference>
<feature type="domain" description="Radical SAM core" evidence="5">
    <location>
        <begin position="28"/>
        <end position="171"/>
    </location>
</feature>
<dbReference type="InterPro" id="IPR007197">
    <property type="entry name" value="rSAM"/>
</dbReference>
<organism evidence="6 7">
    <name type="scientific">Clostridium argentinense CDC 2741</name>
    <dbReference type="NCBI Taxonomy" id="1418104"/>
    <lineage>
        <taxon>Bacteria</taxon>
        <taxon>Bacillati</taxon>
        <taxon>Bacillota</taxon>
        <taxon>Clostridia</taxon>
        <taxon>Eubacteriales</taxon>
        <taxon>Clostridiaceae</taxon>
        <taxon>Clostridium</taxon>
    </lineage>
</organism>
<dbReference type="SFLD" id="SFLDG01067">
    <property type="entry name" value="SPASM/twitch_domain_containing"/>
    <property type="match status" value="1"/>
</dbReference>
<dbReference type="GO" id="GO:0046872">
    <property type="term" value="F:metal ion binding"/>
    <property type="evidence" value="ECO:0007669"/>
    <property type="project" value="UniProtKB-KW"/>
</dbReference>
<proteinExistence type="predicted"/>
<dbReference type="NCBIfam" id="TIGR04115">
    <property type="entry name" value="rSAM_Cxxx_rpt"/>
    <property type="match status" value="1"/>
</dbReference>
<evidence type="ECO:0000256" key="1">
    <source>
        <dbReference type="ARBA" id="ARBA00022691"/>
    </source>
</evidence>
<dbReference type="SFLD" id="SFLDG01384">
    <property type="entry name" value="thioether_bond_formation_requi"/>
    <property type="match status" value="1"/>
</dbReference>
<dbReference type="PANTHER" id="PTHR43273">
    <property type="entry name" value="ANAEROBIC SULFATASE-MATURATING ENZYME HOMOLOG ASLB-RELATED"/>
    <property type="match status" value="1"/>
</dbReference>
<dbReference type="PANTHER" id="PTHR43273:SF8">
    <property type="entry name" value="RADICAL SAM DOMAIN PROTEIN"/>
    <property type="match status" value="1"/>
</dbReference>
<evidence type="ECO:0000256" key="4">
    <source>
        <dbReference type="ARBA" id="ARBA00023014"/>
    </source>
</evidence>
<dbReference type="Pfam" id="PF04055">
    <property type="entry name" value="Radical_SAM"/>
    <property type="match status" value="1"/>
</dbReference>
<dbReference type="OrthoDB" id="9808591at2"/>
<dbReference type="SFLD" id="SFLDG01386">
    <property type="entry name" value="main_SPASM_domain-containing"/>
    <property type="match status" value="1"/>
</dbReference>
<evidence type="ECO:0000313" key="6">
    <source>
        <dbReference type="EMBL" id="KIE45386.1"/>
    </source>
</evidence>
<dbReference type="GO" id="GO:0016491">
    <property type="term" value="F:oxidoreductase activity"/>
    <property type="evidence" value="ECO:0007669"/>
    <property type="project" value="InterPro"/>
</dbReference>
<dbReference type="InterPro" id="IPR013785">
    <property type="entry name" value="Aldolase_TIM"/>
</dbReference>
<accession>A0A0C1R4G0</accession>
<dbReference type="InterPro" id="IPR023867">
    <property type="entry name" value="Sulphatase_maturase_rSAM"/>
</dbReference>
<dbReference type="SUPFAM" id="SSF102114">
    <property type="entry name" value="Radical SAM enzymes"/>
    <property type="match status" value="1"/>
</dbReference>
<dbReference type="STRING" id="29341.RSJ17_20375"/>
<reference evidence="6 7" key="1">
    <citation type="journal article" date="2015" name="Infect. Genet. Evol.">
        <title>Genomic sequences of six botulinum neurotoxin-producing strains representing three clostridial species illustrate the mobility and diversity of botulinum neurotoxin genes.</title>
        <authorList>
            <person name="Smith T.J."/>
            <person name="Hill K.K."/>
            <person name="Xie G."/>
            <person name="Foley B.T."/>
            <person name="Williamson C.H."/>
            <person name="Foster J.T."/>
            <person name="Johnson S.L."/>
            <person name="Chertkov O."/>
            <person name="Teshima H."/>
            <person name="Gibbons H.S."/>
            <person name="Johnsky L.A."/>
            <person name="Karavis M.A."/>
            <person name="Smith L.A."/>
        </authorList>
    </citation>
    <scope>NUCLEOTIDE SEQUENCE [LARGE SCALE GENOMIC DNA]</scope>
    <source>
        <strain evidence="6 7">CDC 2741</strain>
    </source>
</reference>
<evidence type="ECO:0000256" key="2">
    <source>
        <dbReference type="ARBA" id="ARBA00022723"/>
    </source>
</evidence>
<name>A0A0C1R4G0_9CLOT</name>
<dbReference type="InterPro" id="IPR058240">
    <property type="entry name" value="rSAM_sf"/>
</dbReference>
<dbReference type="NCBIfam" id="TIGR04119">
    <property type="entry name" value="CXXX_matur"/>
    <property type="match status" value="1"/>
</dbReference>
<evidence type="ECO:0000259" key="5">
    <source>
        <dbReference type="Pfam" id="PF04055"/>
    </source>
</evidence>
<dbReference type="SFLD" id="SFLDS00029">
    <property type="entry name" value="Radical_SAM"/>
    <property type="match status" value="1"/>
</dbReference>
<protein>
    <submittedName>
        <fullName evidence="6">CXXX repeat peptide maturase</fullName>
    </submittedName>
</protein>